<dbReference type="eggNOG" id="ENOG502Z8RQ">
    <property type="taxonomic scope" value="Bacteria"/>
</dbReference>
<gene>
    <name evidence="1" type="ORF">HMPREF9015_02075</name>
</gene>
<dbReference type="RefSeq" id="WP_021747019.1">
    <property type="nucleotide sequence ID" value="NZ_KI271424.1"/>
</dbReference>
<dbReference type="EMBL" id="AWVM01000106">
    <property type="protein sequence ID" value="ERK48050.1"/>
    <property type="molecule type" value="Genomic_DNA"/>
</dbReference>
<sequence>MKDTTDIIKRQILEFESEALQKFFKENILENFEEIEKYLEQRINIIEKKVEETLNTEKKNLDICMTVMNEEEYRLNDGVFSPVDMVDFSDKTKKGINIRNIITKKNMVVQTVYMELSDEEIKNLENRKFNSYIEKNGEKFPVKIRIEKNKKYNEKIQELYYLFQKNGREWKTINSFYNDNFYDIILDEFEKEYIDLQDIQNFEYDLEEMEIKAKKNVFLVWNINRISVQSEDFVQPDEERIVYKYRLDYNQNRNILINSSNNKPFFLVYRDEAENINVLSNEKQDLIWEVWEFMDFSNIKYEKELDFKIYSNAQINERIVNLNNKIRTKVELNRFLNSYRIFEGLKVDKIYPEIFNGTKYLKLKKLNEFIKSDFDLDERLKQGVTLKIKNNNIPKEEFVKLMSFFVSELEYSYPQYNFKVVDEYVE</sequence>
<evidence type="ECO:0000313" key="2">
    <source>
        <dbReference type="Proteomes" id="UP000016626"/>
    </source>
</evidence>
<reference evidence="1 2" key="1">
    <citation type="submission" date="2013-06" db="EMBL/GenBank/DDBJ databases">
        <authorList>
            <person name="Weinstock G."/>
            <person name="Sodergren E."/>
            <person name="Lobos E.A."/>
            <person name="Fulton L."/>
            <person name="Fulton R."/>
            <person name="Courtney L."/>
            <person name="Fronick C."/>
            <person name="O'Laughlin M."/>
            <person name="Godfrey J."/>
            <person name="Wilson R.M."/>
            <person name="Miner T."/>
            <person name="Farmer C."/>
            <person name="Delehaunty K."/>
            <person name="Cordes M."/>
            <person name="Minx P."/>
            <person name="Tomlinson C."/>
            <person name="Chen J."/>
            <person name="Wollam A."/>
            <person name="Pepin K.H."/>
            <person name="Bhonagiri V."/>
            <person name="Zhang X."/>
            <person name="Warren W."/>
            <person name="Mitreva M."/>
            <person name="Mardis E.R."/>
            <person name="Wilson R.K."/>
        </authorList>
    </citation>
    <scope>NUCLEOTIDE SEQUENCE [LARGE SCALE GENOMIC DNA]</scope>
    <source>
        <strain evidence="1 2">F0279</strain>
    </source>
</reference>
<dbReference type="AlphaFoldDB" id="U2PC38"/>
<name>U2PC38_LEPWF</name>
<dbReference type="Proteomes" id="UP000016626">
    <property type="component" value="Unassembled WGS sequence"/>
</dbReference>
<proteinExistence type="predicted"/>
<comment type="caution">
    <text evidence="1">The sequence shown here is derived from an EMBL/GenBank/DDBJ whole genome shotgun (WGS) entry which is preliminary data.</text>
</comment>
<protein>
    <submittedName>
        <fullName evidence="1">Uncharacterized protein</fullName>
    </submittedName>
</protein>
<evidence type="ECO:0000313" key="1">
    <source>
        <dbReference type="EMBL" id="ERK48050.1"/>
    </source>
</evidence>
<organism evidence="1 2">
    <name type="scientific">Leptotrichia wadei (strain F0279)</name>
    <dbReference type="NCBI Taxonomy" id="888055"/>
    <lineage>
        <taxon>Bacteria</taxon>
        <taxon>Fusobacteriati</taxon>
        <taxon>Fusobacteriota</taxon>
        <taxon>Fusobacteriia</taxon>
        <taxon>Fusobacteriales</taxon>
        <taxon>Leptotrichiaceae</taxon>
        <taxon>Leptotrichia</taxon>
    </lineage>
</organism>
<accession>U2PC38</accession>
<dbReference type="HOGENOM" id="CLU_052490_0_0_0"/>
<dbReference type="PATRIC" id="fig|888055.3.peg.1994"/>